<organism evidence="24">
    <name type="scientific">Oppiella nova</name>
    <dbReference type="NCBI Taxonomy" id="334625"/>
    <lineage>
        <taxon>Eukaryota</taxon>
        <taxon>Metazoa</taxon>
        <taxon>Ecdysozoa</taxon>
        <taxon>Arthropoda</taxon>
        <taxon>Chelicerata</taxon>
        <taxon>Arachnida</taxon>
        <taxon>Acari</taxon>
        <taxon>Acariformes</taxon>
        <taxon>Sarcoptiformes</taxon>
        <taxon>Oribatida</taxon>
        <taxon>Brachypylina</taxon>
        <taxon>Oppioidea</taxon>
        <taxon>Oppiidae</taxon>
        <taxon>Oppiella</taxon>
    </lineage>
</organism>
<evidence type="ECO:0000256" key="12">
    <source>
        <dbReference type="ARBA" id="ARBA00022771"/>
    </source>
</evidence>
<evidence type="ECO:0000313" key="24">
    <source>
        <dbReference type="EMBL" id="CAD7653288.1"/>
    </source>
</evidence>
<keyword evidence="16" id="KW-0638">Presynaptic neurotoxin</keyword>
<evidence type="ECO:0000256" key="5">
    <source>
        <dbReference type="ARBA" id="ARBA00012251"/>
    </source>
</evidence>
<keyword evidence="18" id="KW-1053">Target membrane</keyword>
<reference evidence="24" key="1">
    <citation type="submission" date="2020-11" db="EMBL/GenBank/DDBJ databases">
        <authorList>
            <person name="Tran Van P."/>
        </authorList>
    </citation>
    <scope>NUCLEOTIDE SEQUENCE</scope>
</reference>
<dbReference type="Pfam" id="PF01485">
    <property type="entry name" value="IBR"/>
    <property type="match status" value="1"/>
</dbReference>
<dbReference type="InterPro" id="IPR031127">
    <property type="entry name" value="E3_UB_ligase_RBR"/>
</dbReference>
<keyword evidence="11" id="KW-0677">Repeat</keyword>
<dbReference type="GO" id="GO:0044218">
    <property type="term" value="C:other organism cell membrane"/>
    <property type="evidence" value="ECO:0007669"/>
    <property type="project" value="UniProtKB-KW"/>
</dbReference>
<keyword evidence="6" id="KW-0268">Exocytosis</keyword>
<dbReference type="PROSITE" id="PS50088">
    <property type="entry name" value="ANK_REPEAT"/>
    <property type="match status" value="1"/>
</dbReference>
<evidence type="ECO:0000256" key="3">
    <source>
        <dbReference type="ARBA" id="ARBA00004175"/>
    </source>
</evidence>
<evidence type="ECO:0000256" key="11">
    <source>
        <dbReference type="ARBA" id="ARBA00022737"/>
    </source>
</evidence>
<evidence type="ECO:0000256" key="18">
    <source>
        <dbReference type="ARBA" id="ARBA00023298"/>
    </source>
</evidence>
<dbReference type="InterPro" id="IPR001841">
    <property type="entry name" value="Znf_RING"/>
</dbReference>
<evidence type="ECO:0000313" key="25">
    <source>
        <dbReference type="Proteomes" id="UP000728032"/>
    </source>
</evidence>
<dbReference type="GO" id="GO:0031090">
    <property type="term" value="C:organelle membrane"/>
    <property type="evidence" value="ECO:0007669"/>
    <property type="project" value="UniProtKB-ARBA"/>
</dbReference>
<dbReference type="SMART" id="SM00248">
    <property type="entry name" value="ANK"/>
    <property type="match status" value="3"/>
</dbReference>
<dbReference type="Gene3D" id="1.25.40.20">
    <property type="entry name" value="Ankyrin repeat-containing domain"/>
    <property type="match status" value="1"/>
</dbReference>
<keyword evidence="10" id="KW-0479">Metal-binding</keyword>
<keyword evidence="17" id="KW-0472">Membrane</keyword>
<dbReference type="PROSITE" id="PS51873">
    <property type="entry name" value="TRIAD"/>
    <property type="match status" value="1"/>
</dbReference>
<proteinExistence type="inferred from homology"/>
<name>A0A7R9QQV1_9ACAR</name>
<evidence type="ECO:0000256" key="10">
    <source>
        <dbReference type="ARBA" id="ARBA00022723"/>
    </source>
</evidence>
<dbReference type="EC" id="2.3.2.31" evidence="5"/>
<evidence type="ECO:0000256" key="17">
    <source>
        <dbReference type="ARBA" id="ARBA00023136"/>
    </source>
</evidence>
<evidence type="ECO:0000259" key="22">
    <source>
        <dbReference type="PROSITE" id="PS50089"/>
    </source>
</evidence>
<keyword evidence="9" id="KW-0812">Transmembrane</keyword>
<dbReference type="InterPro" id="IPR036770">
    <property type="entry name" value="Ankyrin_rpt-contain_sf"/>
</dbReference>
<dbReference type="SUPFAM" id="SSF48403">
    <property type="entry name" value="Ankyrin repeat"/>
    <property type="match status" value="1"/>
</dbReference>
<dbReference type="PANTHER" id="PTHR11685">
    <property type="entry name" value="RBR FAMILY RING FINGER AND IBR DOMAIN-CONTAINING"/>
    <property type="match status" value="1"/>
</dbReference>
<keyword evidence="13" id="KW-0833">Ubl conjugation pathway</keyword>
<dbReference type="AlphaFoldDB" id="A0A7R9QQV1"/>
<dbReference type="GO" id="GO:0005737">
    <property type="term" value="C:cytoplasm"/>
    <property type="evidence" value="ECO:0007669"/>
    <property type="project" value="UniProtKB-ARBA"/>
</dbReference>
<evidence type="ECO:0000256" key="16">
    <source>
        <dbReference type="ARBA" id="ARBA00023028"/>
    </source>
</evidence>
<comment type="catalytic activity">
    <reaction evidence="1">
        <text>[E2 ubiquitin-conjugating enzyme]-S-ubiquitinyl-L-cysteine + [acceptor protein]-L-lysine = [E2 ubiquitin-conjugating enzyme]-L-cysteine + [acceptor protein]-N(6)-ubiquitinyl-L-lysine.</text>
        <dbReference type="EC" id="2.3.2.31"/>
    </reaction>
</comment>
<dbReference type="GO" id="GO:0008270">
    <property type="term" value="F:zinc ion binding"/>
    <property type="evidence" value="ECO:0007669"/>
    <property type="project" value="UniProtKB-KW"/>
</dbReference>
<dbReference type="SUPFAM" id="SSF57850">
    <property type="entry name" value="RING/U-box"/>
    <property type="match status" value="2"/>
</dbReference>
<gene>
    <name evidence="24" type="ORF">ONB1V03_LOCUS9945</name>
</gene>
<sequence length="1003" mass="114483">MGGNSSKFRKYVENGDEASSLKLIEEHREVLKTFNPNDSVNEWQESSLLLCCKWSMTSIVKTLLYDCGGDPNRKNVFNQTALHLVCQIPVHNDDESTGEALRGEHSEDSSRGRRAKCLQLILDWNLVCETSSTSKKSSVEPVDINALDRSGNTALHFAVTNGLMDCVKILVDNDCELFIENQLGDTACDVALKYNHLDVLRYLEFKMVFSSHSNAILAKVAEINRNEDYLPLKWHDLQDIKNQLTSETSHLLNVSLSSAEVLLRSFDWSQESLIDHWFNDSEQLTAKEKHLIVINTDNEVLKVAPNGKQKSCEICSLELGSSERIGAICGHQFCLNCWRTYLELKIECGETSAITCPAFNCSHLVTHKIIETVVSRELIDRFMRKDIESFIESNPTIQWCPHPACDKAVLLPESKSHPNSDQSYVLANMPALLPVSHAVECTDGHNFCWECRREAHSPCDCKLWEDWMTKISDIKAEELKQKYSRTEDAANSLWLVRNAKQCPRCKAYIQKSEGCNHLRCSKCKYDFCWICLESWKKHNSGTGGYFRCNRSEAAQRAEQNICLLKRVAEQQNCEIKELKKFVFHYTKYKFNIMSAETQTSLIDRSRAKQRELFDYSVQLSEDNDSAESVDPEDDFLCLAAYELIRGRNVLCGSAVYGYYLEDHGYNKAVFEYMENNLNIIANRLSETISGSFDYLRNSRNYIIDMTNKVKTRRLELLSAVCNGLIPPETPPGFNKHQRRHCLPGVLALDSMENLNNPCDENDNSLMSQAIISSLSELNDKNSWIQDKNGRHNNLFAIYDWPDDCHVDYSDRVISDDKTVVVMNNQSVPNASKSSEEPTDPDVCSNRFCAKPRVQNPRTGQKHEFCSLKCKYLTEDRERDVKNIADYSNAMNYPYDPSMDLLLAIEMSKLSYEEEKQRCDNIVSIESEVKPSDENQNHDTISENPFEMFVEDIKTNPSVSDSSAAKTAIMFFLKSSFNDIVIDDKNLNPSPKDFKTEKKLFSVL</sequence>
<evidence type="ECO:0000256" key="21">
    <source>
        <dbReference type="PROSITE-ProRule" id="PRU00175"/>
    </source>
</evidence>
<dbReference type="GO" id="GO:0016567">
    <property type="term" value="P:protein ubiquitination"/>
    <property type="evidence" value="ECO:0007669"/>
    <property type="project" value="InterPro"/>
</dbReference>
<comment type="pathway">
    <text evidence="4">Protein modification; protein ubiquitination.</text>
</comment>
<dbReference type="SMART" id="SM00647">
    <property type="entry name" value="IBR"/>
    <property type="match status" value="2"/>
</dbReference>
<dbReference type="EMBL" id="OC921319">
    <property type="protein sequence ID" value="CAD7653288.1"/>
    <property type="molecule type" value="Genomic_DNA"/>
</dbReference>
<keyword evidence="25" id="KW-1185">Reference proteome</keyword>
<dbReference type="Pfam" id="PF22191">
    <property type="entry name" value="IBR_1"/>
    <property type="match status" value="1"/>
</dbReference>
<keyword evidence="16" id="KW-0528">Neurotoxin</keyword>
<evidence type="ECO:0000256" key="1">
    <source>
        <dbReference type="ARBA" id="ARBA00001798"/>
    </source>
</evidence>
<evidence type="ECO:0000256" key="13">
    <source>
        <dbReference type="ARBA" id="ARBA00022786"/>
    </source>
</evidence>
<evidence type="ECO:0000256" key="14">
    <source>
        <dbReference type="ARBA" id="ARBA00022833"/>
    </source>
</evidence>
<evidence type="ECO:0000256" key="2">
    <source>
        <dbReference type="ARBA" id="ARBA00004167"/>
    </source>
</evidence>
<dbReference type="GO" id="GO:0061630">
    <property type="term" value="F:ubiquitin protein ligase activity"/>
    <property type="evidence" value="ECO:0007669"/>
    <property type="project" value="UniProtKB-EC"/>
</dbReference>
<dbReference type="EMBL" id="CAJPVJ010006494">
    <property type="protein sequence ID" value="CAG2170475.1"/>
    <property type="molecule type" value="Genomic_DNA"/>
</dbReference>
<comment type="subcellular location">
    <subcellularLocation>
        <location evidence="2">Membrane</location>
        <topology evidence="2">Single-pass membrane protein</topology>
    </subcellularLocation>
    <subcellularLocation>
        <location evidence="3">Target cell membrane</location>
    </subcellularLocation>
</comment>
<evidence type="ECO:0000256" key="8">
    <source>
        <dbReference type="ARBA" id="ARBA00022679"/>
    </source>
</evidence>
<evidence type="ECO:0000256" key="4">
    <source>
        <dbReference type="ARBA" id="ARBA00004906"/>
    </source>
</evidence>
<feature type="repeat" description="ANK" evidence="20">
    <location>
        <begin position="150"/>
        <end position="182"/>
    </location>
</feature>
<keyword evidence="12 21" id="KW-0863">Zinc-finger</keyword>
<dbReference type="OrthoDB" id="69641at2759"/>
<keyword evidence="15" id="KW-1133">Transmembrane helix</keyword>
<dbReference type="InterPro" id="IPR044066">
    <property type="entry name" value="TRIAD_supradom"/>
</dbReference>
<accession>A0A7R9QQV1</accession>
<dbReference type="InterPro" id="IPR002110">
    <property type="entry name" value="Ankyrin_rpt"/>
</dbReference>
<evidence type="ECO:0000256" key="15">
    <source>
        <dbReference type="ARBA" id="ARBA00022989"/>
    </source>
</evidence>
<dbReference type="Gene3D" id="1.20.120.1750">
    <property type="match status" value="1"/>
</dbReference>
<keyword evidence="8" id="KW-0808">Transferase</keyword>
<evidence type="ECO:0000256" key="20">
    <source>
        <dbReference type="PROSITE-ProRule" id="PRU00023"/>
    </source>
</evidence>
<feature type="domain" description="RING-type" evidence="23">
    <location>
        <begin position="308"/>
        <end position="552"/>
    </location>
</feature>
<evidence type="ECO:0000256" key="7">
    <source>
        <dbReference type="ARBA" id="ARBA00022537"/>
    </source>
</evidence>
<evidence type="ECO:0000256" key="9">
    <source>
        <dbReference type="ARBA" id="ARBA00022692"/>
    </source>
</evidence>
<keyword evidence="7" id="KW-1052">Target cell membrane</keyword>
<keyword evidence="16" id="KW-0800">Toxin</keyword>
<dbReference type="FunFam" id="3.30.40.10:FF:000051">
    <property type="entry name" value="RBR-type E3 ubiquitin transferase"/>
    <property type="match status" value="1"/>
</dbReference>
<dbReference type="PROSITE" id="PS50089">
    <property type="entry name" value="ZF_RING_2"/>
    <property type="match status" value="1"/>
</dbReference>
<evidence type="ECO:0000256" key="19">
    <source>
        <dbReference type="ARBA" id="ARBA00038342"/>
    </source>
</evidence>
<dbReference type="InterPro" id="IPR002867">
    <property type="entry name" value="IBR_dom"/>
</dbReference>
<evidence type="ECO:0000256" key="6">
    <source>
        <dbReference type="ARBA" id="ARBA00022483"/>
    </source>
</evidence>
<dbReference type="Proteomes" id="UP000728032">
    <property type="component" value="Unassembled WGS sequence"/>
</dbReference>
<dbReference type="GO" id="GO:0044231">
    <property type="term" value="C:host cell presynaptic membrane"/>
    <property type="evidence" value="ECO:0007669"/>
    <property type="project" value="UniProtKB-KW"/>
</dbReference>
<dbReference type="Gene3D" id="3.30.40.10">
    <property type="entry name" value="Zinc/RING finger domain, C3HC4 (zinc finger)"/>
    <property type="match status" value="1"/>
</dbReference>
<dbReference type="InterPro" id="IPR013083">
    <property type="entry name" value="Znf_RING/FYVE/PHD"/>
</dbReference>
<feature type="domain" description="RING-type" evidence="22">
    <location>
        <begin position="312"/>
        <end position="360"/>
    </location>
</feature>
<dbReference type="GO" id="GO:0006887">
    <property type="term" value="P:exocytosis"/>
    <property type="evidence" value="ECO:0007669"/>
    <property type="project" value="UniProtKB-KW"/>
</dbReference>
<protein>
    <recommendedName>
        <fullName evidence="5">RBR-type E3 ubiquitin transferase</fullName>
        <ecNumber evidence="5">2.3.2.31</ecNumber>
    </recommendedName>
</protein>
<dbReference type="CDD" id="cd20346">
    <property type="entry name" value="BRcat_RBR_ANKIB1"/>
    <property type="match status" value="1"/>
</dbReference>
<comment type="similarity">
    <text evidence="19">Belongs to the RBR family. RNF144 subfamily.</text>
</comment>
<dbReference type="Pfam" id="PF12796">
    <property type="entry name" value="Ank_2"/>
    <property type="match status" value="1"/>
</dbReference>
<evidence type="ECO:0000259" key="23">
    <source>
        <dbReference type="PROSITE" id="PS51873"/>
    </source>
</evidence>
<keyword evidence="20" id="KW-0040">ANK repeat</keyword>
<dbReference type="PROSITE" id="PS50297">
    <property type="entry name" value="ANK_REP_REGION"/>
    <property type="match status" value="1"/>
</dbReference>
<keyword evidence="14" id="KW-0862">Zinc</keyword>